<dbReference type="GO" id="GO:0008234">
    <property type="term" value="F:cysteine-type peptidase activity"/>
    <property type="evidence" value="ECO:0007669"/>
    <property type="project" value="UniProtKB-KW"/>
</dbReference>
<dbReference type="PANTHER" id="PTHR47053">
    <property type="entry name" value="MUREIN DD-ENDOPEPTIDASE MEPH-RELATED"/>
    <property type="match status" value="1"/>
</dbReference>
<feature type="compositionally biased region" description="Basic and acidic residues" evidence="7">
    <location>
        <begin position="177"/>
        <end position="186"/>
    </location>
</feature>
<keyword evidence="4" id="KW-0378">Hydrolase</keyword>
<evidence type="ECO:0000256" key="2">
    <source>
        <dbReference type="ARBA" id="ARBA00022670"/>
    </source>
</evidence>
<reference evidence="10" key="1">
    <citation type="submission" date="2009-10" db="EMBL/GenBank/DDBJ databases">
        <title>Complete sequence of Bacillus selenitireducens MLS10.</title>
        <authorList>
            <consortium name="US DOE Joint Genome Institute"/>
            <person name="Lucas S."/>
            <person name="Copeland A."/>
            <person name="Lapidus A."/>
            <person name="Glavina del Rio T."/>
            <person name="Dalin E."/>
            <person name="Tice H."/>
            <person name="Bruce D."/>
            <person name="Goodwin L."/>
            <person name="Pitluck S."/>
            <person name="Sims D."/>
            <person name="Brettin T."/>
            <person name="Detter J.C."/>
            <person name="Han C."/>
            <person name="Larimer F."/>
            <person name="Land M."/>
            <person name="Hauser L."/>
            <person name="Kyrpides N."/>
            <person name="Ovchinnikova G."/>
            <person name="Stolz J."/>
        </authorList>
    </citation>
    <scope>NUCLEOTIDE SEQUENCE [LARGE SCALE GENOMIC DNA]</scope>
    <source>
        <strain evidence="10">MLS10</strain>
    </source>
</reference>
<dbReference type="RefSeq" id="WP_013171802.1">
    <property type="nucleotide sequence ID" value="NC_014219.1"/>
</dbReference>
<protein>
    <submittedName>
        <fullName evidence="10">NLP/P60 protein</fullName>
    </submittedName>
</protein>
<dbReference type="KEGG" id="bse:Bsel_0851"/>
<feature type="signal peptide" evidence="8">
    <location>
        <begin position="1"/>
        <end position="26"/>
    </location>
</feature>
<dbReference type="SUPFAM" id="SSF54001">
    <property type="entry name" value="Cysteine proteinases"/>
    <property type="match status" value="1"/>
</dbReference>
<dbReference type="eggNOG" id="COG3883">
    <property type="taxonomic scope" value="Bacteria"/>
</dbReference>
<evidence type="ECO:0000256" key="5">
    <source>
        <dbReference type="ARBA" id="ARBA00022807"/>
    </source>
</evidence>
<dbReference type="InterPro" id="IPR051202">
    <property type="entry name" value="Peptidase_C40"/>
</dbReference>
<keyword evidence="5" id="KW-0788">Thiol protease</keyword>
<evidence type="ECO:0000256" key="6">
    <source>
        <dbReference type="SAM" id="Coils"/>
    </source>
</evidence>
<feature type="coiled-coil region" evidence="6">
    <location>
        <begin position="20"/>
        <end position="128"/>
    </location>
</feature>
<evidence type="ECO:0000256" key="1">
    <source>
        <dbReference type="ARBA" id="ARBA00007074"/>
    </source>
</evidence>
<evidence type="ECO:0000256" key="7">
    <source>
        <dbReference type="SAM" id="MobiDB-lite"/>
    </source>
</evidence>
<evidence type="ECO:0000256" key="3">
    <source>
        <dbReference type="ARBA" id="ARBA00022729"/>
    </source>
</evidence>
<evidence type="ECO:0000313" key="10">
    <source>
        <dbReference type="EMBL" id="ADH98377.1"/>
    </source>
</evidence>
<keyword evidence="2" id="KW-0645">Protease</keyword>
<keyword evidence="6" id="KW-0175">Coiled coil</keyword>
<feature type="domain" description="NlpC/P60" evidence="9">
    <location>
        <begin position="284"/>
        <end position="411"/>
    </location>
</feature>
<dbReference type="OrthoDB" id="9813368at2"/>
<dbReference type="Proteomes" id="UP000000271">
    <property type="component" value="Chromosome"/>
</dbReference>
<keyword evidence="11" id="KW-1185">Reference proteome</keyword>
<evidence type="ECO:0000256" key="4">
    <source>
        <dbReference type="ARBA" id="ARBA00022801"/>
    </source>
</evidence>
<dbReference type="SUPFAM" id="SSF57997">
    <property type="entry name" value="Tropomyosin"/>
    <property type="match status" value="1"/>
</dbReference>
<dbReference type="Pfam" id="PF24568">
    <property type="entry name" value="CC_PcsB"/>
    <property type="match status" value="1"/>
</dbReference>
<organism evidence="10 11">
    <name type="scientific">Bacillus selenitireducens (strain ATCC 700615 / DSM 15326 / MLS10)</name>
    <dbReference type="NCBI Taxonomy" id="439292"/>
    <lineage>
        <taxon>Bacteria</taxon>
        <taxon>Bacillati</taxon>
        <taxon>Bacillota</taxon>
        <taxon>Bacilli</taxon>
        <taxon>Bacillales</taxon>
        <taxon>Bacillaceae</taxon>
        <taxon>Salisediminibacterium</taxon>
    </lineage>
</organism>
<dbReference type="HOGENOM" id="CLU_034085_0_1_9"/>
<name>D6XZK3_BACIE</name>
<dbReference type="Gene3D" id="6.10.250.3150">
    <property type="match status" value="1"/>
</dbReference>
<dbReference type="eggNOG" id="COG0791">
    <property type="taxonomic scope" value="Bacteria"/>
</dbReference>
<evidence type="ECO:0000259" key="9">
    <source>
        <dbReference type="PROSITE" id="PS51935"/>
    </source>
</evidence>
<dbReference type="AlphaFoldDB" id="D6XZK3"/>
<dbReference type="STRING" id="439292.Bsel_0851"/>
<dbReference type="PROSITE" id="PS51935">
    <property type="entry name" value="NLPC_P60"/>
    <property type="match status" value="1"/>
</dbReference>
<dbReference type="InterPro" id="IPR000064">
    <property type="entry name" value="NLP_P60_dom"/>
</dbReference>
<dbReference type="PANTHER" id="PTHR47053:SF1">
    <property type="entry name" value="MUREIN DD-ENDOPEPTIDASE MEPH-RELATED"/>
    <property type="match status" value="1"/>
</dbReference>
<dbReference type="InterPro" id="IPR057309">
    <property type="entry name" value="PcsB_CC"/>
</dbReference>
<dbReference type="Pfam" id="PF00877">
    <property type="entry name" value="NLPC_P60"/>
    <property type="match status" value="1"/>
</dbReference>
<feature type="region of interest" description="Disordered" evidence="7">
    <location>
        <begin position="172"/>
        <end position="193"/>
    </location>
</feature>
<evidence type="ECO:0000313" key="11">
    <source>
        <dbReference type="Proteomes" id="UP000000271"/>
    </source>
</evidence>
<keyword evidence="3 8" id="KW-0732">Signal</keyword>
<dbReference type="EMBL" id="CP001791">
    <property type="protein sequence ID" value="ADH98377.1"/>
    <property type="molecule type" value="Genomic_DNA"/>
</dbReference>
<feature type="chain" id="PRO_5003090762" evidence="8">
    <location>
        <begin position="27"/>
        <end position="412"/>
    </location>
</feature>
<gene>
    <name evidence="10" type="ordered locus">Bsel_0851</name>
</gene>
<dbReference type="Gene3D" id="3.90.1720.10">
    <property type="entry name" value="endopeptidase domain like (from Nostoc punctiforme)"/>
    <property type="match status" value="1"/>
</dbReference>
<accession>D6XZK3</accession>
<sequence>MKRAKVLISALIIAAGIFTYDSVAEATEGLENERDEVQSELDNIQSELSGAEAELAELVSEVEAIESEIEQIDEALRLNEENVEKTEAEIEEKEEAIEEMEDEIARLEADIEERMEHLKNRASAYQREGGPTSSYMEVLFGAEGFADFISRVFTVTQIAQADQDFIEQLEKSQQALDETKSEHESELESLEEERTELQGMIEYMEDQYEEQERLRQEVTVMQAEQEEMIASLVSDADDLEAREADLMNRIEEEQARAEEAAQSAAASTNNATASAAASSSGGASGTVDTIVDASQQYIGNSTYVFGGGRSQSDIANGRFDCSGFTAWAFGQIGIDLPANTQAQVQSGQRVSADEMQRGDLVFFDTYTSNGHVGIYLGNGQFLGSQSSTGVAVADMSSGYWAERFRGVVVRVM</sequence>
<dbReference type="GO" id="GO:0006508">
    <property type="term" value="P:proteolysis"/>
    <property type="evidence" value="ECO:0007669"/>
    <property type="project" value="UniProtKB-KW"/>
</dbReference>
<comment type="similarity">
    <text evidence="1">Belongs to the peptidase C40 family.</text>
</comment>
<proteinExistence type="inferred from homology"/>
<dbReference type="InterPro" id="IPR038765">
    <property type="entry name" value="Papain-like_cys_pep_sf"/>
</dbReference>
<evidence type="ECO:0000256" key="8">
    <source>
        <dbReference type="SAM" id="SignalP"/>
    </source>
</evidence>